<dbReference type="EMBL" id="LAZR01005918">
    <property type="protein sequence ID" value="KKM96144.1"/>
    <property type="molecule type" value="Genomic_DNA"/>
</dbReference>
<proteinExistence type="predicted"/>
<protein>
    <submittedName>
        <fullName evidence="2">Uncharacterized protein</fullName>
    </submittedName>
</protein>
<evidence type="ECO:0000256" key="1">
    <source>
        <dbReference type="SAM" id="MobiDB-lite"/>
    </source>
</evidence>
<sequence length="121" mass="14674">MKSFQLNPIRVLANSNYWQTLYQRCKEIGSLQLFVNNRDLSKFQIIFLQWLEVYNSLHIDLSTNQGHLNEEILKDEIRVDAYLYYRRKRRENKLFDEQEQKKQKTDNKTGLPSVKFTRSKK</sequence>
<evidence type="ECO:0000313" key="2">
    <source>
        <dbReference type="EMBL" id="KKM96144.1"/>
    </source>
</evidence>
<name>A0A0F9LM70_9ZZZZ</name>
<feature type="compositionally biased region" description="Basic and acidic residues" evidence="1">
    <location>
        <begin position="95"/>
        <end position="107"/>
    </location>
</feature>
<gene>
    <name evidence="2" type="ORF">LCGC14_1181040</name>
</gene>
<comment type="caution">
    <text evidence="2">The sequence shown here is derived from an EMBL/GenBank/DDBJ whole genome shotgun (WGS) entry which is preliminary data.</text>
</comment>
<feature type="region of interest" description="Disordered" evidence="1">
    <location>
        <begin position="95"/>
        <end position="121"/>
    </location>
</feature>
<dbReference type="AlphaFoldDB" id="A0A0F9LM70"/>
<organism evidence="2">
    <name type="scientific">marine sediment metagenome</name>
    <dbReference type="NCBI Taxonomy" id="412755"/>
    <lineage>
        <taxon>unclassified sequences</taxon>
        <taxon>metagenomes</taxon>
        <taxon>ecological metagenomes</taxon>
    </lineage>
</organism>
<accession>A0A0F9LM70</accession>
<reference evidence="2" key="1">
    <citation type="journal article" date="2015" name="Nature">
        <title>Complex archaea that bridge the gap between prokaryotes and eukaryotes.</title>
        <authorList>
            <person name="Spang A."/>
            <person name="Saw J.H."/>
            <person name="Jorgensen S.L."/>
            <person name="Zaremba-Niedzwiedzka K."/>
            <person name="Martijn J."/>
            <person name="Lind A.E."/>
            <person name="van Eijk R."/>
            <person name="Schleper C."/>
            <person name="Guy L."/>
            <person name="Ettema T.J."/>
        </authorList>
    </citation>
    <scope>NUCLEOTIDE SEQUENCE</scope>
</reference>